<name>A0A0K8RJI3_IXORI</name>
<sequence>MKLLLIAVVICIYASGFLTTVGPSCEPLYDGGRGGRGGANVQEGWTFNPQYNRCQNVMFRSRCSSRRNCFPTKDDCEEHCDPIWRSYKNNKFDPDIMI</sequence>
<evidence type="ECO:0000259" key="2">
    <source>
        <dbReference type="PROSITE" id="PS50279"/>
    </source>
</evidence>
<dbReference type="InterPro" id="IPR002223">
    <property type="entry name" value="Kunitz_BPTI"/>
</dbReference>
<feature type="chain" id="PRO_5005518541" evidence="1">
    <location>
        <begin position="17"/>
        <end position="98"/>
    </location>
</feature>
<reference evidence="3" key="1">
    <citation type="submission" date="2012-12" db="EMBL/GenBank/DDBJ databases">
        <title>Identification and characterization of a phenylalanine ammonia-lyase gene family in Isatis indigotica Fort.</title>
        <authorList>
            <person name="Liu Q."/>
            <person name="Chen J."/>
            <person name="Zhou X."/>
            <person name="Di P."/>
            <person name="Xiao Y."/>
            <person name="Xuan H."/>
            <person name="Zhang L."/>
            <person name="Chen W."/>
        </authorList>
    </citation>
    <scope>NUCLEOTIDE SEQUENCE</scope>
    <source>
        <tissue evidence="3">Salivary gland</tissue>
    </source>
</reference>
<dbReference type="EMBL" id="GADI01002553">
    <property type="protein sequence ID" value="JAA71255.1"/>
    <property type="molecule type" value="mRNA"/>
</dbReference>
<dbReference type="Gene3D" id="4.10.410.10">
    <property type="entry name" value="Pancreatic trypsin inhibitor Kunitz domain"/>
    <property type="match status" value="1"/>
</dbReference>
<evidence type="ECO:0000256" key="1">
    <source>
        <dbReference type="SAM" id="SignalP"/>
    </source>
</evidence>
<dbReference type="InterPro" id="IPR036880">
    <property type="entry name" value="Kunitz_BPTI_sf"/>
</dbReference>
<proteinExistence type="evidence at transcript level"/>
<dbReference type="PROSITE" id="PS50279">
    <property type="entry name" value="BPTI_KUNITZ_2"/>
    <property type="match status" value="1"/>
</dbReference>
<dbReference type="Pfam" id="PF00014">
    <property type="entry name" value="Kunitz_BPTI"/>
    <property type="match status" value="1"/>
</dbReference>
<evidence type="ECO:0000313" key="3">
    <source>
        <dbReference type="EMBL" id="JAA71255.1"/>
    </source>
</evidence>
<dbReference type="GO" id="GO:0004867">
    <property type="term" value="F:serine-type endopeptidase inhibitor activity"/>
    <property type="evidence" value="ECO:0007669"/>
    <property type="project" value="InterPro"/>
</dbReference>
<accession>A0A0K8RJI3</accession>
<dbReference type="AlphaFoldDB" id="A0A0K8RJI3"/>
<protein>
    <submittedName>
        <fullName evidence="3">Putative salivary kunitz domain protein</fullName>
    </submittedName>
</protein>
<dbReference type="SUPFAM" id="SSF57362">
    <property type="entry name" value="BPTI-like"/>
    <property type="match status" value="1"/>
</dbReference>
<feature type="domain" description="BPTI/Kunitz inhibitor" evidence="2">
    <location>
        <begin position="25"/>
        <end position="80"/>
    </location>
</feature>
<feature type="signal peptide" evidence="1">
    <location>
        <begin position="1"/>
        <end position="16"/>
    </location>
</feature>
<organism evidence="3">
    <name type="scientific">Ixodes ricinus</name>
    <name type="common">Common tick</name>
    <name type="synonym">Acarus ricinus</name>
    <dbReference type="NCBI Taxonomy" id="34613"/>
    <lineage>
        <taxon>Eukaryota</taxon>
        <taxon>Metazoa</taxon>
        <taxon>Ecdysozoa</taxon>
        <taxon>Arthropoda</taxon>
        <taxon>Chelicerata</taxon>
        <taxon>Arachnida</taxon>
        <taxon>Acari</taxon>
        <taxon>Parasitiformes</taxon>
        <taxon>Ixodida</taxon>
        <taxon>Ixodoidea</taxon>
        <taxon>Ixodidae</taxon>
        <taxon>Ixodinae</taxon>
        <taxon>Ixodes</taxon>
    </lineage>
</organism>
<keyword evidence="1" id="KW-0732">Signal</keyword>